<comment type="caution">
    <text evidence="2">The sequence shown here is derived from an EMBL/GenBank/DDBJ whole genome shotgun (WGS) entry which is preliminary data.</text>
</comment>
<name>A0ABN0S4M4_9BORD</name>
<sequence>MQATTLRGLALLPRLYGQIDVIARARQELPALPALVAALDELERLARAVPDVALGLDLG</sequence>
<proteinExistence type="predicted"/>
<reference evidence="2 3" key="1">
    <citation type="submission" date="2014-02" db="EMBL/GenBank/DDBJ databases">
        <title>Whole Genome Sequencing Of Bordetella Holmesii, An Emerging Opportunistic Infection Of Humans.</title>
        <authorList>
            <person name="Tettelin H."/>
            <person name="Hooven T.A."/>
            <person name="Hine E."/>
            <person name="Su Q."/>
            <person name="Huard R.C."/>
            <person name="Della-Latta P."/>
            <person name="Daugherty S.C."/>
            <person name="Agrawal S."/>
            <person name="Sengamalay N."/>
            <person name="Tallon L.J."/>
            <person name="Sadzewicz L."/>
            <person name="Whittier S."/>
            <person name="Fraser C.M."/>
            <person name="Ratner A.J."/>
        </authorList>
    </citation>
    <scope>NUCLEOTIDE SEQUENCE [LARGE SCALE GENOMIC DNA]</scope>
    <source>
        <strain evidence="2 3">1058</strain>
    </source>
</reference>
<accession>A0ABN0S4M4</accession>
<protein>
    <submittedName>
        <fullName evidence="2">Histidyl-tRNA synthetase family protein</fullName>
    </submittedName>
</protein>
<evidence type="ECO:0000259" key="1">
    <source>
        <dbReference type="Pfam" id="PF13393"/>
    </source>
</evidence>
<dbReference type="RefSeq" id="WP_268987702.1">
    <property type="nucleotide sequence ID" value="NZ_JDTF01000003.1"/>
</dbReference>
<dbReference type="EMBL" id="JDTF01000003">
    <property type="protein sequence ID" value="EXX96383.1"/>
    <property type="molecule type" value="Genomic_DNA"/>
</dbReference>
<dbReference type="Pfam" id="PF13393">
    <property type="entry name" value="tRNA-synt_His"/>
    <property type="match status" value="1"/>
</dbReference>
<feature type="domain" description="Class II Histidinyl-tRNA synthetase (HisRS)-like catalytic core" evidence="1">
    <location>
        <begin position="3"/>
        <end position="58"/>
    </location>
</feature>
<evidence type="ECO:0000313" key="3">
    <source>
        <dbReference type="Proteomes" id="UP000023104"/>
    </source>
</evidence>
<dbReference type="Proteomes" id="UP000023104">
    <property type="component" value="Unassembled WGS sequence"/>
</dbReference>
<gene>
    <name evidence="2" type="ORF">D559_0247</name>
</gene>
<organism evidence="2 3">
    <name type="scientific">Bordetella holmesii 1058</name>
    <dbReference type="NCBI Taxonomy" id="1247648"/>
    <lineage>
        <taxon>Bacteria</taxon>
        <taxon>Pseudomonadati</taxon>
        <taxon>Pseudomonadota</taxon>
        <taxon>Betaproteobacteria</taxon>
        <taxon>Burkholderiales</taxon>
        <taxon>Alcaligenaceae</taxon>
        <taxon>Bordetella</taxon>
    </lineage>
</organism>
<keyword evidence="3" id="KW-1185">Reference proteome</keyword>
<dbReference type="InterPro" id="IPR041715">
    <property type="entry name" value="HisRS-like_core"/>
</dbReference>
<evidence type="ECO:0000313" key="2">
    <source>
        <dbReference type="EMBL" id="EXX96383.1"/>
    </source>
</evidence>